<feature type="compositionally biased region" description="Basic and acidic residues" evidence="3">
    <location>
        <begin position="183"/>
        <end position="198"/>
    </location>
</feature>
<dbReference type="InterPro" id="IPR035441">
    <property type="entry name" value="TFIIS/LEDGF_dom_sf"/>
</dbReference>
<reference evidence="5" key="1">
    <citation type="submission" date="2021-01" db="EMBL/GenBank/DDBJ databases">
        <authorList>
            <person name="Corre E."/>
            <person name="Pelletier E."/>
            <person name="Niang G."/>
            <person name="Scheremetjew M."/>
            <person name="Finn R."/>
            <person name="Kale V."/>
            <person name="Holt S."/>
            <person name="Cochrane G."/>
            <person name="Meng A."/>
            <person name="Brown T."/>
            <person name="Cohen L."/>
        </authorList>
    </citation>
    <scope>NUCLEOTIDE SEQUENCE</scope>
    <source>
        <strain evidence="5">MM31A-1</strain>
    </source>
</reference>
<dbReference type="PANTHER" id="PTHR46010:SF1">
    <property type="entry name" value="PROTEIN IWS1 HOMOLOG"/>
    <property type="match status" value="1"/>
</dbReference>
<feature type="compositionally biased region" description="Basic and acidic residues" evidence="3">
    <location>
        <begin position="138"/>
        <end position="150"/>
    </location>
</feature>
<accession>A0A7S3VBV6</accession>
<evidence type="ECO:0000256" key="3">
    <source>
        <dbReference type="SAM" id="MobiDB-lite"/>
    </source>
</evidence>
<feature type="compositionally biased region" description="Basic and acidic residues" evidence="3">
    <location>
        <begin position="109"/>
        <end position="131"/>
    </location>
</feature>
<evidence type="ECO:0000259" key="4">
    <source>
        <dbReference type="PROSITE" id="PS51319"/>
    </source>
</evidence>
<evidence type="ECO:0000256" key="1">
    <source>
        <dbReference type="ARBA" id="ARBA00037992"/>
    </source>
</evidence>
<evidence type="ECO:0000313" key="5">
    <source>
        <dbReference type="EMBL" id="CAE0470125.1"/>
    </source>
</evidence>
<name>A0A7S3VBV6_9STRA</name>
<feature type="compositionally biased region" description="Acidic residues" evidence="3">
    <location>
        <begin position="169"/>
        <end position="182"/>
    </location>
</feature>
<dbReference type="InterPro" id="IPR017923">
    <property type="entry name" value="TFIIS_N"/>
</dbReference>
<dbReference type="InterPro" id="IPR051037">
    <property type="entry name" value="RNAPII_TF_IWS1"/>
</dbReference>
<dbReference type="AlphaFoldDB" id="A0A7S3VBV6"/>
<gene>
    <name evidence="5" type="ORF">CDEB00056_LOCUS14978</name>
</gene>
<feature type="compositionally biased region" description="Basic residues" evidence="3">
    <location>
        <begin position="88"/>
        <end position="104"/>
    </location>
</feature>
<comment type="subcellular location">
    <subcellularLocation>
        <location evidence="2">Nucleus</location>
    </subcellularLocation>
</comment>
<evidence type="ECO:0000256" key="2">
    <source>
        <dbReference type="PROSITE-ProRule" id="PRU00649"/>
    </source>
</evidence>
<protein>
    <recommendedName>
        <fullName evidence="4">TFIIS N-terminal domain-containing protein</fullName>
    </recommendedName>
</protein>
<organism evidence="5">
    <name type="scientific">Chaetoceros debilis</name>
    <dbReference type="NCBI Taxonomy" id="122233"/>
    <lineage>
        <taxon>Eukaryota</taxon>
        <taxon>Sar</taxon>
        <taxon>Stramenopiles</taxon>
        <taxon>Ochrophyta</taxon>
        <taxon>Bacillariophyta</taxon>
        <taxon>Coscinodiscophyceae</taxon>
        <taxon>Chaetocerotophycidae</taxon>
        <taxon>Chaetocerotales</taxon>
        <taxon>Chaetocerotaceae</taxon>
        <taxon>Chaetoceros</taxon>
    </lineage>
</organism>
<keyword evidence="2" id="KW-0539">Nucleus</keyword>
<sequence length="547" mass="60454">MSDSDDLFGASSNDEGGDTDELIAASKAADAKPIAKKKKSSGGGRLKKKSAAKNIPDADNDSDDEATGLFDSDEEGDDNDNDNDGSSPKKKLAAKKKAPKKKAGGKPMTKREKMEALRAKKRAANGEDEKPKRKGDKKKSSDPDAEKEKGYNSGNSYDSGAEYVRNKDDDDFIDVEGEDEEVVKEYYREQQFDDERPEGYYSDDEDEGGRKKGRGGKSSGSKRKAGPDTLSAADKADEDNPMMQAVNRMKKKKKVVRTFEEVKDLAQEFVASMDNAADHDDIAMQEKRVPLSKLKMLSKAVEIMTKVDMMRPLLEADVLVAIKRWIKPMRNGSLGNVTVRQRLLECISKMTGENGIDTDDLKRSEFGKLAMVLYKHKKETPQIKKILRGLIEQWSRQIFKKSGDMRDLQSAQTSRRREGGLAAISRAYAVANEEEEAAVAAAARSKKRSNSSKRGLMEGGDLGDVISNGVKQGRDTGKNRVRIPYSKGFQYTVRPSDVTGDVSDKKTRISTVKEARGSLHKRMLEKTRPVSKNSRSANISIEGRVAK</sequence>
<dbReference type="PROSITE" id="PS51319">
    <property type="entry name" value="TFIIS_N"/>
    <property type="match status" value="1"/>
</dbReference>
<feature type="compositionally biased region" description="Polar residues" evidence="3">
    <location>
        <begin position="530"/>
        <end position="539"/>
    </location>
</feature>
<dbReference type="EMBL" id="HBIO01019455">
    <property type="protein sequence ID" value="CAE0470125.1"/>
    <property type="molecule type" value="Transcribed_RNA"/>
</dbReference>
<feature type="compositionally biased region" description="Basic residues" evidence="3">
    <location>
        <begin position="211"/>
        <end position="224"/>
    </location>
</feature>
<feature type="region of interest" description="Disordered" evidence="3">
    <location>
        <begin position="446"/>
        <end position="480"/>
    </location>
</feature>
<feature type="region of interest" description="Disordered" evidence="3">
    <location>
        <begin position="522"/>
        <end position="547"/>
    </location>
</feature>
<dbReference type="PANTHER" id="PTHR46010">
    <property type="entry name" value="PROTEIN IWS1 HOMOLOG"/>
    <property type="match status" value="1"/>
</dbReference>
<proteinExistence type="inferred from homology"/>
<dbReference type="Pfam" id="PF08711">
    <property type="entry name" value="Med26"/>
    <property type="match status" value="1"/>
</dbReference>
<feature type="compositionally biased region" description="Basic residues" evidence="3">
    <location>
        <begin position="34"/>
        <end position="51"/>
    </location>
</feature>
<dbReference type="GO" id="GO:0005634">
    <property type="term" value="C:nucleus"/>
    <property type="evidence" value="ECO:0007669"/>
    <property type="project" value="UniProtKB-SubCell"/>
</dbReference>
<feature type="compositionally biased region" description="Acidic residues" evidence="3">
    <location>
        <begin position="58"/>
        <end position="83"/>
    </location>
</feature>
<dbReference type="GO" id="GO:0016973">
    <property type="term" value="P:poly(A)+ mRNA export from nucleus"/>
    <property type="evidence" value="ECO:0007669"/>
    <property type="project" value="TreeGrafter"/>
</dbReference>
<dbReference type="Gene3D" id="1.20.930.10">
    <property type="entry name" value="Conserved domain common to transcription factors TFIIS, elongin A, CRSP70"/>
    <property type="match status" value="1"/>
</dbReference>
<feature type="region of interest" description="Disordered" evidence="3">
    <location>
        <begin position="1"/>
        <end position="240"/>
    </location>
</feature>
<feature type="domain" description="TFIIS N-terminal" evidence="4">
    <location>
        <begin position="320"/>
        <end position="401"/>
    </location>
</feature>
<comment type="similarity">
    <text evidence="1">Belongs to the IWS1 family.</text>
</comment>